<dbReference type="InterPro" id="IPR051012">
    <property type="entry name" value="CellSynth/LPSAsmb/PSIAsmb"/>
</dbReference>
<dbReference type="SUPFAM" id="SSF48452">
    <property type="entry name" value="TPR-like"/>
    <property type="match status" value="3"/>
</dbReference>
<name>A0A402CVK3_9BACT</name>
<accession>A0A402CVK3</accession>
<dbReference type="Pfam" id="PF17128">
    <property type="entry name" value="DUF5107"/>
    <property type="match status" value="2"/>
</dbReference>
<feature type="domain" description="DUF5107" evidence="3">
    <location>
        <begin position="43"/>
        <end position="235"/>
    </location>
</feature>
<proteinExistence type="predicted"/>
<reference evidence="4 5" key="1">
    <citation type="journal article" date="2019" name="Int. J. Syst. Evol. Microbiol.">
        <title>Capsulimonas corticalis gen. nov., sp. nov., an aerobic capsulated bacterium, of a novel bacterial order, Capsulimonadales ord. nov., of the class Armatimonadia of the phylum Armatimonadetes.</title>
        <authorList>
            <person name="Li J."/>
            <person name="Kudo C."/>
            <person name="Tonouchi A."/>
        </authorList>
    </citation>
    <scope>NUCLEOTIDE SEQUENCE [LARGE SCALE GENOMIC DNA]</scope>
    <source>
        <strain evidence="4 5">AX-7</strain>
    </source>
</reference>
<evidence type="ECO:0000256" key="2">
    <source>
        <dbReference type="ARBA" id="ARBA00022803"/>
    </source>
</evidence>
<sequence length="1141" mass="127924">MNDRIDNVRVWREDVVIPTYLPHAPDKNPMFLEKRVYQGSSGKVYPLPFTDRIDDTASDQTWSAVWLENDYLKVMVLPEIGGRIHVILDKTNGYDVIYRQNVIKPALVGLAGPWISGGIEFNWPQHHRPATFMPVDFEIEQCIDGSAIVWCGDHDPLTHMKGMHGVCLHPDSAYVELKVRAHNRTPFVQTFLWWANLCARVHEGYQSFLPPDVAHVADHAKRAISAYPFCEASYYGVDYAGRARTGVPASEVPAHFVPPALRPETTWDGLAAYAANDLSWYANIPVPTSYMAMGSREDFFGGYDHLAHAGVVHIANHHLSPGKKQWTWGNHEFGYAWDRNLTDADGPYIELMAGVYTDNQPDFSFLQPGETKTWSQYWYPIQKIGAAQHANLDCAVRLDFDRRSAKVGVSVTSEFDDAEIQLTGADFTQTWRADLAPGDPFIAQCVIPDTLDKEGVTLRVQDRLGRTILKYTPGNTVPADEFAAATEPPAPAEIASADELYLTGLHLEQYRHATRSPVPYWTEAVRRDPLDARCNNALGLWRLKRGELELAEAHFRQAIARLTHRNPNPYDGEPHYNLGMCLRLRMDAAQTPSDTLFDAAYAAFYKATWNQAWGAAAYHAIAELDCRRGEWRDALEHLDRSLRLDTERLGARNLKAVVLGRLGYADEARYLVAETLRLDRLDGWARILAGETMTQDLQTALDIAHDHARAGLYQEAIGLIEKAMRQDAAYSDAKGLSTQSWGAAPMLRYTLGRLYERLGGTDEARRFYQEATAQSPDYCFPARLEEIAVLEAAMRANPQDAHAPYYLGCLLYDRRRHDEAIALWEQSVALAPSFSIPWRNLGIGYFNIAGKPDAARDAYDRAVAAAPEDARLLFERDQLWRRLGVAPEERLSALEARPDLVQKRDDLCVEICALYNQTHQPQRALELLSSRRFQPWEGGEGQALGQYVRTYLALGRKALSVNAPAEARRCFEAALTAPDNLSEAKHLLANQSDIHFWIGEACAMLGDTDSARRHWSAAANFRGDFQEMSVRAFSEMTYFSALSQRRLGDEAQAQSMLSALRDYALALERDEAKIDYFATSLPTMLLFDDDIQKRQETTARFLQAQALAGMGECDNAHALLEAILADDPSHALAAELAGSIG</sequence>
<dbReference type="RefSeq" id="WP_119321411.1">
    <property type="nucleotide sequence ID" value="NZ_AP025739.1"/>
</dbReference>
<dbReference type="PROSITE" id="PS50005">
    <property type="entry name" value="TPR"/>
    <property type="match status" value="3"/>
</dbReference>
<evidence type="ECO:0000256" key="1">
    <source>
        <dbReference type="ARBA" id="ARBA00022737"/>
    </source>
</evidence>
<dbReference type="PANTHER" id="PTHR45586:SF14">
    <property type="entry name" value="TETRATRICOPEPTIDE TPR_2 REPEAT PROTEIN"/>
    <property type="match status" value="1"/>
</dbReference>
<evidence type="ECO:0000313" key="5">
    <source>
        <dbReference type="Proteomes" id="UP000287394"/>
    </source>
</evidence>
<keyword evidence="5" id="KW-1185">Reference proteome</keyword>
<dbReference type="InterPro" id="IPR033396">
    <property type="entry name" value="DUF5107"/>
</dbReference>
<dbReference type="KEGG" id="ccot:CCAX7_25080"/>
<keyword evidence="1" id="KW-0677">Repeat</keyword>
<organism evidence="4 5">
    <name type="scientific">Capsulimonas corticalis</name>
    <dbReference type="NCBI Taxonomy" id="2219043"/>
    <lineage>
        <taxon>Bacteria</taxon>
        <taxon>Bacillati</taxon>
        <taxon>Armatimonadota</taxon>
        <taxon>Armatimonadia</taxon>
        <taxon>Capsulimonadales</taxon>
        <taxon>Capsulimonadaceae</taxon>
        <taxon>Capsulimonas</taxon>
    </lineage>
</organism>
<dbReference type="Proteomes" id="UP000287394">
    <property type="component" value="Chromosome"/>
</dbReference>
<dbReference type="AlphaFoldDB" id="A0A402CVK3"/>
<protein>
    <recommendedName>
        <fullName evidence="3">DUF5107 domain-containing protein</fullName>
    </recommendedName>
</protein>
<keyword evidence="2" id="KW-0802">TPR repeat</keyword>
<gene>
    <name evidence="4" type="ORF">CCAX7_25080</name>
</gene>
<dbReference type="EMBL" id="AP025739">
    <property type="protein sequence ID" value="BDI30457.1"/>
    <property type="molecule type" value="Genomic_DNA"/>
</dbReference>
<dbReference type="SMART" id="SM00028">
    <property type="entry name" value="TPR"/>
    <property type="match status" value="9"/>
</dbReference>
<evidence type="ECO:0000259" key="3">
    <source>
        <dbReference type="Pfam" id="PF17128"/>
    </source>
</evidence>
<dbReference type="OrthoDB" id="174931at2"/>
<dbReference type="InterPro" id="IPR011990">
    <property type="entry name" value="TPR-like_helical_dom_sf"/>
</dbReference>
<feature type="domain" description="DUF5107" evidence="3">
    <location>
        <begin position="277"/>
        <end position="381"/>
    </location>
</feature>
<dbReference type="PANTHER" id="PTHR45586">
    <property type="entry name" value="TPR REPEAT-CONTAINING PROTEIN PA4667"/>
    <property type="match status" value="1"/>
</dbReference>
<evidence type="ECO:0000313" key="4">
    <source>
        <dbReference type="EMBL" id="BDI30457.1"/>
    </source>
</evidence>
<dbReference type="Pfam" id="PF13432">
    <property type="entry name" value="TPR_16"/>
    <property type="match status" value="4"/>
</dbReference>
<dbReference type="Gene3D" id="1.25.40.10">
    <property type="entry name" value="Tetratricopeptide repeat domain"/>
    <property type="match status" value="4"/>
</dbReference>
<dbReference type="InterPro" id="IPR019734">
    <property type="entry name" value="TPR_rpt"/>
</dbReference>